<evidence type="ECO:0008006" key="2">
    <source>
        <dbReference type="Google" id="ProtNLM"/>
    </source>
</evidence>
<feature type="non-terminal residue" evidence="1">
    <location>
        <position position="431"/>
    </location>
</feature>
<protein>
    <recommendedName>
        <fullName evidence="2">Peptidase MA-like domain-containing protein</fullName>
    </recommendedName>
</protein>
<dbReference type="AlphaFoldDB" id="A0A382B275"/>
<name>A0A382B275_9ZZZZ</name>
<sequence length="431" mass="50820">MNRKIVYLIIFLSSLSAQSTWAVSGRVHPELKWQTISTQNFNIHFHQGIEEIAKEGAILAEHFRPTLLEQMDLDTIPKIDIIFTTEDEIMNGFAMWSYQTFIWVDQNDAAIWLERGKWLEQVLSHELQHIVLLHKTKTWVPPPMSILMSGMPGWVVEGTAEYETESWRPYRADLSHKSHILRNKTGSMDPHHDGFSKMLYWADRFGDSTITKTLAYRNNLKTFSFNAGFKKATGVSVKQFNEDWRRHMNTYYYGYRAQKETYKEIGETMTLPIKKLQSFQLYKDSTKIAFLGRDDKEQFDTSLIIAKRDTVKENKRYEKWKKRIDKIKKKNNKTKKDSLILTKNFKEKVLWDKKEIDFGQFHPALSWSKDGNRFAYSKYHFDKNQSMVYDIKFYDLEKQESNWASQSMRASYPAWADSSTIVFVAHENNIS</sequence>
<dbReference type="SUPFAM" id="SSF82171">
    <property type="entry name" value="DPP6 N-terminal domain-like"/>
    <property type="match status" value="1"/>
</dbReference>
<reference evidence="1" key="1">
    <citation type="submission" date="2018-05" db="EMBL/GenBank/DDBJ databases">
        <authorList>
            <person name="Lanie J.A."/>
            <person name="Ng W.-L."/>
            <person name="Kazmierczak K.M."/>
            <person name="Andrzejewski T.M."/>
            <person name="Davidsen T.M."/>
            <person name="Wayne K.J."/>
            <person name="Tettelin H."/>
            <person name="Glass J.I."/>
            <person name="Rusch D."/>
            <person name="Podicherti R."/>
            <person name="Tsui H.-C.T."/>
            <person name="Winkler M.E."/>
        </authorList>
    </citation>
    <scope>NUCLEOTIDE SEQUENCE</scope>
</reference>
<proteinExistence type="predicted"/>
<evidence type="ECO:0000313" key="1">
    <source>
        <dbReference type="EMBL" id="SVB07848.1"/>
    </source>
</evidence>
<dbReference type="EMBL" id="UINC01027866">
    <property type="protein sequence ID" value="SVB07848.1"/>
    <property type="molecule type" value="Genomic_DNA"/>
</dbReference>
<accession>A0A382B275</accession>
<gene>
    <name evidence="1" type="ORF">METZ01_LOCUS160702</name>
</gene>
<organism evidence="1">
    <name type="scientific">marine metagenome</name>
    <dbReference type="NCBI Taxonomy" id="408172"/>
    <lineage>
        <taxon>unclassified sequences</taxon>
        <taxon>metagenomes</taxon>
        <taxon>ecological metagenomes</taxon>
    </lineage>
</organism>